<protein>
    <submittedName>
        <fullName evidence="1">Uncharacterized protein</fullName>
    </submittedName>
</protein>
<sequence>MTQTQQASYLTRCELQLNKRNNSPATKRLIGFYPITKAHQ</sequence>
<reference evidence="1" key="1">
    <citation type="submission" date="2014-09" db="EMBL/GenBank/DDBJ databases">
        <authorList>
            <person name="Magalhaes I.L.F."/>
            <person name="Oliveira U."/>
            <person name="Santos F.R."/>
            <person name="Vidigal T.H.D.A."/>
            <person name="Brescovit A.D."/>
            <person name="Santos A.J."/>
        </authorList>
    </citation>
    <scope>NUCLEOTIDE SEQUENCE</scope>
    <source>
        <tissue evidence="1">Shoot tissue taken approximately 20 cm above the soil surface</tissue>
    </source>
</reference>
<accession>A0A0A9G3G6</accession>
<dbReference type="AlphaFoldDB" id="A0A0A9G3G6"/>
<reference evidence="1" key="2">
    <citation type="journal article" date="2015" name="Data Brief">
        <title>Shoot transcriptome of the giant reed, Arundo donax.</title>
        <authorList>
            <person name="Barrero R.A."/>
            <person name="Guerrero F.D."/>
            <person name="Moolhuijzen P."/>
            <person name="Goolsby J.A."/>
            <person name="Tidwell J."/>
            <person name="Bellgard S.E."/>
            <person name="Bellgard M.I."/>
        </authorList>
    </citation>
    <scope>NUCLEOTIDE SEQUENCE</scope>
    <source>
        <tissue evidence="1">Shoot tissue taken approximately 20 cm above the soil surface</tissue>
    </source>
</reference>
<evidence type="ECO:0000313" key="1">
    <source>
        <dbReference type="EMBL" id="JAE18029.1"/>
    </source>
</evidence>
<name>A0A0A9G3G6_ARUDO</name>
<proteinExistence type="predicted"/>
<organism evidence="1">
    <name type="scientific">Arundo donax</name>
    <name type="common">Giant reed</name>
    <name type="synonym">Donax arundinaceus</name>
    <dbReference type="NCBI Taxonomy" id="35708"/>
    <lineage>
        <taxon>Eukaryota</taxon>
        <taxon>Viridiplantae</taxon>
        <taxon>Streptophyta</taxon>
        <taxon>Embryophyta</taxon>
        <taxon>Tracheophyta</taxon>
        <taxon>Spermatophyta</taxon>
        <taxon>Magnoliopsida</taxon>
        <taxon>Liliopsida</taxon>
        <taxon>Poales</taxon>
        <taxon>Poaceae</taxon>
        <taxon>PACMAD clade</taxon>
        <taxon>Arundinoideae</taxon>
        <taxon>Arundineae</taxon>
        <taxon>Arundo</taxon>
    </lineage>
</organism>
<dbReference type="EMBL" id="GBRH01179867">
    <property type="protein sequence ID" value="JAE18029.1"/>
    <property type="molecule type" value="Transcribed_RNA"/>
</dbReference>